<evidence type="ECO:0000259" key="16">
    <source>
        <dbReference type="PROSITE" id="PS50011"/>
    </source>
</evidence>
<evidence type="ECO:0000256" key="14">
    <source>
        <dbReference type="PROSITE-ProRule" id="PRU10141"/>
    </source>
</evidence>
<dbReference type="GeneID" id="87886993"/>
<dbReference type="InterPro" id="IPR017441">
    <property type="entry name" value="Protein_kinase_ATP_BS"/>
</dbReference>
<keyword evidence="10" id="KW-0072">Autophagy</keyword>
<dbReference type="SMART" id="SM00220">
    <property type="entry name" value="S_TKc"/>
    <property type="match status" value="1"/>
</dbReference>
<evidence type="ECO:0000256" key="6">
    <source>
        <dbReference type="ARBA" id="ARBA00022741"/>
    </source>
</evidence>
<reference evidence="17" key="1">
    <citation type="journal article" date="2023" name="Mol. Phylogenet. Evol.">
        <title>Genome-scale phylogeny and comparative genomics of the fungal order Sordariales.</title>
        <authorList>
            <person name="Hensen N."/>
            <person name="Bonometti L."/>
            <person name="Westerberg I."/>
            <person name="Brannstrom I.O."/>
            <person name="Guillou S."/>
            <person name="Cros-Aarteil S."/>
            <person name="Calhoun S."/>
            <person name="Haridas S."/>
            <person name="Kuo A."/>
            <person name="Mondo S."/>
            <person name="Pangilinan J."/>
            <person name="Riley R."/>
            <person name="LaButti K."/>
            <person name="Andreopoulos B."/>
            <person name="Lipzen A."/>
            <person name="Chen C."/>
            <person name="Yan M."/>
            <person name="Daum C."/>
            <person name="Ng V."/>
            <person name="Clum A."/>
            <person name="Steindorff A."/>
            <person name="Ohm R.A."/>
            <person name="Martin F."/>
            <person name="Silar P."/>
            <person name="Natvig D.O."/>
            <person name="Lalanne C."/>
            <person name="Gautier V."/>
            <person name="Ament-Velasquez S.L."/>
            <person name="Kruys A."/>
            <person name="Hutchinson M.I."/>
            <person name="Powell A.J."/>
            <person name="Barry K."/>
            <person name="Miller A.N."/>
            <person name="Grigoriev I.V."/>
            <person name="Debuchy R."/>
            <person name="Gladieux P."/>
            <person name="Hiltunen Thoren M."/>
            <person name="Johannesson H."/>
        </authorList>
    </citation>
    <scope>NUCLEOTIDE SEQUENCE</scope>
    <source>
        <strain evidence="17">CBS 333.67</strain>
    </source>
</reference>
<dbReference type="Proteomes" id="UP001273166">
    <property type="component" value="Unassembled WGS sequence"/>
</dbReference>
<dbReference type="PANTHER" id="PTHR24348">
    <property type="entry name" value="SERINE/THREONINE-PROTEIN KINASE UNC-51-RELATED"/>
    <property type="match status" value="1"/>
</dbReference>
<dbReference type="GO" id="GO:0004674">
    <property type="term" value="F:protein serine/threonine kinase activity"/>
    <property type="evidence" value="ECO:0007669"/>
    <property type="project" value="UniProtKB-KW"/>
</dbReference>
<sequence>MVPMTQASKANDRTLFHLVPTNQAAKEALEHPDNRRFVSPSAPKSGKPGLEIGFHVPPFSGGQVITRLGRNADLILRQTYSRVHVAFEIHPVTHVVMLSVRTKHLSSVTVTTVEKRRIQSQQISGDCAILYGRPYVISIPVYEFLLHWRDVENEDNVQALKDLAIREYEDSMMRLKNVRSRDLSVGPDISTSDSWYMTRLQSAKAPLVTEARYRRVKIGGGAFGKVYKTMDVKTGNLFAVKEVDLQRQNGPGLVELSRAALYREMKILGKISHNHIIECLGTKDFHTDKPLIFMPLREGNLASLVQNITPSDALCTQVLEQMLSALDYLVFKNLCHRDVKPPNILYKSLRQDKYHFELADFGFANDIRLANTFCGTMFYLAPEVHSHGVQTPKLDVWSLFVTMLEIHPQSNFPPPGVTDYLDIVRAVQAHQGWDQLKPMARMDPARRASAAQMLVRIFNGQGLTTPRNAIPELEPDIPAPAGALVQPTSPPAPRPRIIEYPRTPRTTRRPARPTPSQGILANRGSPRPLPPLTRPDERDQENSSMPSPPDFTDAPKRAAVRSAKRRRVSSTSEEATEDRRPTKLRTSTTTARSSQPGLSISDPRRPAQIAGRRKLRRSPRLAAFSGKPNG</sequence>
<evidence type="ECO:0000256" key="13">
    <source>
        <dbReference type="ARBA" id="ARBA00048679"/>
    </source>
</evidence>
<dbReference type="GO" id="GO:0034045">
    <property type="term" value="C:phagophore assembly site membrane"/>
    <property type="evidence" value="ECO:0007669"/>
    <property type="project" value="UniProtKB-SubCell"/>
</dbReference>
<name>A0AAJ0H0P1_9PEZI</name>
<evidence type="ECO:0000313" key="17">
    <source>
        <dbReference type="EMBL" id="KAK3309295.1"/>
    </source>
</evidence>
<evidence type="ECO:0000256" key="10">
    <source>
        <dbReference type="ARBA" id="ARBA00023006"/>
    </source>
</evidence>
<evidence type="ECO:0000256" key="9">
    <source>
        <dbReference type="ARBA" id="ARBA00022927"/>
    </source>
</evidence>
<dbReference type="EMBL" id="JAUDZG010000001">
    <property type="protein sequence ID" value="KAK3309295.1"/>
    <property type="molecule type" value="Genomic_DNA"/>
</dbReference>
<dbReference type="RefSeq" id="XP_062725075.1">
    <property type="nucleotide sequence ID" value="XM_062868164.1"/>
</dbReference>
<evidence type="ECO:0000256" key="12">
    <source>
        <dbReference type="ARBA" id="ARBA00047899"/>
    </source>
</evidence>
<dbReference type="Gene3D" id="1.10.510.10">
    <property type="entry name" value="Transferase(Phosphotransferase) domain 1"/>
    <property type="match status" value="1"/>
</dbReference>
<dbReference type="PROSITE" id="PS50011">
    <property type="entry name" value="PROTEIN_KINASE_DOM"/>
    <property type="match status" value="1"/>
</dbReference>
<dbReference type="GO" id="GO:0034727">
    <property type="term" value="P:piecemeal microautophagy of the nucleus"/>
    <property type="evidence" value="ECO:0007669"/>
    <property type="project" value="TreeGrafter"/>
</dbReference>
<dbReference type="PROSITE" id="PS00108">
    <property type="entry name" value="PROTEIN_KINASE_ST"/>
    <property type="match status" value="1"/>
</dbReference>
<keyword evidence="8 14" id="KW-0067">ATP-binding</keyword>
<evidence type="ECO:0000313" key="18">
    <source>
        <dbReference type="Proteomes" id="UP001273166"/>
    </source>
</evidence>
<dbReference type="InterPro" id="IPR011009">
    <property type="entry name" value="Kinase-like_dom_sf"/>
</dbReference>
<dbReference type="GO" id="GO:0005829">
    <property type="term" value="C:cytosol"/>
    <property type="evidence" value="ECO:0007669"/>
    <property type="project" value="TreeGrafter"/>
</dbReference>
<dbReference type="GO" id="GO:0061709">
    <property type="term" value="P:reticulophagy"/>
    <property type="evidence" value="ECO:0007669"/>
    <property type="project" value="TreeGrafter"/>
</dbReference>
<dbReference type="EC" id="2.7.11.1" evidence="2"/>
<dbReference type="PANTHER" id="PTHR24348:SF22">
    <property type="entry name" value="NON-SPECIFIC SERINE_THREONINE PROTEIN KINASE"/>
    <property type="match status" value="1"/>
</dbReference>
<evidence type="ECO:0000256" key="3">
    <source>
        <dbReference type="ARBA" id="ARBA00022448"/>
    </source>
</evidence>
<dbReference type="Pfam" id="PF00069">
    <property type="entry name" value="Pkinase"/>
    <property type="match status" value="1"/>
</dbReference>
<dbReference type="GO" id="GO:0005524">
    <property type="term" value="F:ATP binding"/>
    <property type="evidence" value="ECO:0007669"/>
    <property type="project" value="UniProtKB-UniRule"/>
</dbReference>
<dbReference type="GO" id="GO:0000422">
    <property type="term" value="P:autophagy of mitochondrion"/>
    <property type="evidence" value="ECO:0007669"/>
    <property type="project" value="TreeGrafter"/>
</dbReference>
<dbReference type="AlphaFoldDB" id="A0AAJ0H0P1"/>
<organism evidence="17 18">
    <name type="scientific">Chaetomium strumarium</name>
    <dbReference type="NCBI Taxonomy" id="1170767"/>
    <lineage>
        <taxon>Eukaryota</taxon>
        <taxon>Fungi</taxon>
        <taxon>Dikarya</taxon>
        <taxon>Ascomycota</taxon>
        <taxon>Pezizomycotina</taxon>
        <taxon>Sordariomycetes</taxon>
        <taxon>Sordariomycetidae</taxon>
        <taxon>Sordariales</taxon>
        <taxon>Chaetomiaceae</taxon>
        <taxon>Chaetomium</taxon>
    </lineage>
</organism>
<evidence type="ECO:0000256" key="5">
    <source>
        <dbReference type="ARBA" id="ARBA00022679"/>
    </source>
</evidence>
<feature type="binding site" evidence="14">
    <location>
        <position position="241"/>
    </location>
    <ligand>
        <name>ATP</name>
        <dbReference type="ChEBI" id="CHEBI:30616"/>
    </ligand>
</feature>
<keyword evidence="7 17" id="KW-0418">Kinase</keyword>
<dbReference type="GO" id="GO:0042594">
    <property type="term" value="P:response to starvation"/>
    <property type="evidence" value="ECO:0007669"/>
    <property type="project" value="TreeGrafter"/>
</dbReference>
<feature type="compositionally biased region" description="Basic residues" evidence="15">
    <location>
        <begin position="558"/>
        <end position="568"/>
    </location>
</feature>
<gene>
    <name evidence="17" type="ORF">B0T15DRAFT_515154</name>
</gene>
<evidence type="ECO:0000256" key="7">
    <source>
        <dbReference type="ARBA" id="ARBA00022777"/>
    </source>
</evidence>
<dbReference type="InterPro" id="IPR008271">
    <property type="entry name" value="Ser/Thr_kinase_AS"/>
</dbReference>
<feature type="compositionally biased region" description="Polar residues" evidence="15">
    <location>
        <begin position="584"/>
        <end position="598"/>
    </location>
</feature>
<accession>A0AAJ0H0P1</accession>
<feature type="domain" description="Protein kinase" evidence="16">
    <location>
        <begin position="212"/>
        <end position="459"/>
    </location>
</feature>
<dbReference type="PROSITE" id="PS00107">
    <property type="entry name" value="PROTEIN_KINASE_ATP"/>
    <property type="match status" value="1"/>
</dbReference>
<dbReference type="GO" id="GO:0005776">
    <property type="term" value="C:autophagosome"/>
    <property type="evidence" value="ECO:0007669"/>
    <property type="project" value="TreeGrafter"/>
</dbReference>
<evidence type="ECO:0000256" key="15">
    <source>
        <dbReference type="SAM" id="MobiDB-lite"/>
    </source>
</evidence>
<dbReference type="GO" id="GO:0015031">
    <property type="term" value="P:protein transport"/>
    <property type="evidence" value="ECO:0007669"/>
    <property type="project" value="UniProtKB-KW"/>
</dbReference>
<dbReference type="GO" id="GO:0000045">
    <property type="term" value="P:autophagosome assembly"/>
    <property type="evidence" value="ECO:0007669"/>
    <property type="project" value="TreeGrafter"/>
</dbReference>
<keyword evidence="3" id="KW-0813">Transport</keyword>
<keyword evidence="6 14" id="KW-0547">Nucleotide-binding</keyword>
<evidence type="ECO:0000256" key="2">
    <source>
        <dbReference type="ARBA" id="ARBA00012513"/>
    </source>
</evidence>
<comment type="catalytic activity">
    <reaction evidence="12">
        <text>L-threonyl-[protein] + ATP = O-phospho-L-threonyl-[protein] + ADP + H(+)</text>
        <dbReference type="Rhea" id="RHEA:46608"/>
        <dbReference type="Rhea" id="RHEA-COMP:11060"/>
        <dbReference type="Rhea" id="RHEA-COMP:11605"/>
        <dbReference type="ChEBI" id="CHEBI:15378"/>
        <dbReference type="ChEBI" id="CHEBI:30013"/>
        <dbReference type="ChEBI" id="CHEBI:30616"/>
        <dbReference type="ChEBI" id="CHEBI:61977"/>
        <dbReference type="ChEBI" id="CHEBI:456216"/>
        <dbReference type="EC" id="2.7.11.1"/>
    </reaction>
</comment>
<comment type="subcellular location">
    <subcellularLocation>
        <location evidence="1">Preautophagosomal structure membrane</location>
        <topology evidence="1">Peripheral membrane protein</topology>
    </subcellularLocation>
</comment>
<dbReference type="InterPro" id="IPR000719">
    <property type="entry name" value="Prot_kinase_dom"/>
</dbReference>
<protein>
    <recommendedName>
        <fullName evidence="2">non-specific serine/threonine protein kinase</fullName>
        <ecNumber evidence="2">2.7.11.1</ecNumber>
    </recommendedName>
    <alternativeName>
        <fullName evidence="11">Autophagy-related protein 1</fullName>
    </alternativeName>
</protein>
<reference evidence="17" key="2">
    <citation type="submission" date="2023-06" db="EMBL/GenBank/DDBJ databases">
        <authorList>
            <consortium name="Lawrence Berkeley National Laboratory"/>
            <person name="Mondo S.J."/>
            <person name="Hensen N."/>
            <person name="Bonometti L."/>
            <person name="Westerberg I."/>
            <person name="Brannstrom I.O."/>
            <person name="Guillou S."/>
            <person name="Cros-Aarteil S."/>
            <person name="Calhoun S."/>
            <person name="Haridas S."/>
            <person name="Kuo A."/>
            <person name="Pangilinan J."/>
            <person name="Riley R."/>
            <person name="Labutti K."/>
            <person name="Andreopoulos B."/>
            <person name="Lipzen A."/>
            <person name="Chen C."/>
            <person name="Yanf M."/>
            <person name="Daum C."/>
            <person name="Ng V."/>
            <person name="Clum A."/>
            <person name="Steindorff A."/>
            <person name="Ohm R."/>
            <person name="Martin F."/>
            <person name="Silar P."/>
            <person name="Natvig D."/>
            <person name="Lalanne C."/>
            <person name="Gautier V."/>
            <person name="Ament-Velasquez S.L."/>
            <person name="Kruys A."/>
            <person name="Hutchinson M.I."/>
            <person name="Powell A.J."/>
            <person name="Barry K."/>
            <person name="Miller A.N."/>
            <person name="Grigoriev I.V."/>
            <person name="Debuchy R."/>
            <person name="Gladieux P."/>
            <person name="Thoren M.H."/>
            <person name="Johannesson H."/>
        </authorList>
    </citation>
    <scope>NUCLEOTIDE SEQUENCE</scope>
    <source>
        <strain evidence="17">CBS 333.67</strain>
    </source>
</reference>
<dbReference type="GO" id="GO:0010506">
    <property type="term" value="P:regulation of autophagy"/>
    <property type="evidence" value="ECO:0007669"/>
    <property type="project" value="InterPro"/>
</dbReference>
<dbReference type="CDD" id="cd00180">
    <property type="entry name" value="PKc"/>
    <property type="match status" value="1"/>
</dbReference>
<evidence type="ECO:0000256" key="4">
    <source>
        <dbReference type="ARBA" id="ARBA00022527"/>
    </source>
</evidence>
<feature type="region of interest" description="Disordered" evidence="15">
    <location>
        <begin position="464"/>
        <end position="630"/>
    </location>
</feature>
<dbReference type="SUPFAM" id="SSF56112">
    <property type="entry name" value="Protein kinase-like (PK-like)"/>
    <property type="match status" value="1"/>
</dbReference>
<evidence type="ECO:0000256" key="11">
    <source>
        <dbReference type="ARBA" id="ARBA00030237"/>
    </source>
</evidence>
<evidence type="ECO:0000256" key="1">
    <source>
        <dbReference type="ARBA" id="ARBA00004623"/>
    </source>
</evidence>
<dbReference type="InterPro" id="IPR045269">
    <property type="entry name" value="Atg1-like"/>
</dbReference>
<keyword evidence="4" id="KW-0723">Serine/threonine-protein kinase</keyword>
<proteinExistence type="predicted"/>
<comment type="caution">
    <text evidence="17">The sequence shown here is derived from an EMBL/GenBank/DDBJ whole genome shotgun (WGS) entry which is preliminary data.</text>
</comment>
<comment type="catalytic activity">
    <reaction evidence="13">
        <text>L-seryl-[protein] + ATP = O-phospho-L-seryl-[protein] + ADP + H(+)</text>
        <dbReference type="Rhea" id="RHEA:17989"/>
        <dbReference type="Rhea" id="RHEA-COMP:9863"/>
        <dbReference type="Rhea" id="RHEA-COMP:11604"/>
        <dbReference type="ChEBI" id="CHEBI:15378"/>
        <dbReference type="ChEBI" id="CHEBI:29999"/>
        <dbReference type="ChEBI" id="CHEBI:30616"/>
        <dbReference type="ChEBI" id="CHEBI:83421"/>
        <dbReference type="ChEBI" id="CHEBI:456216"/>
        <dbReference type="EC" id="2.7.11.1"/>
    </reaction>
</comment>
<keyword evidence="9" id="KW-0653">Protein transport</keyword>
<keyword evidence="18" id="KW-1185">Reference proteome</keyword>
<evidence type="ECO:0000256" key="8">
    <source>
        <dbReference type="ARBA" id="ARBA00022840"/>
    </source>
</evidence>
<keyword evidence="5" id="KW-0808">Transferase</keyword>